<dbReference type="GO" id="GO:0008270">
    <property type="term" value="F:zinc ion binding"/>
    <property type="evidence" value="ECO:0007669"/>
    <property type="project" value="UniProtKB-UniRule"/>
</dbReference>
<dbReference type="EMBL" id="QRGO01000001">
    <property type="protein sequence ID" value="RDV03944.1"/>
    <property type="molecule type" value="Genomic_DNA"/>
</dbReference>
<dbReference type="InterPro" id="IPR023091">
    <property type="entry name" value="MetalPrtase_cat_dom_sf_prd"/>
</dbReference>
<dbReference type="EC" id="3.1.-.-" evidence="7"/>
<dbReference type="HAMAP" id="MF_00009">
    <property type="entry name" value="Endoribonucl_YbeY"/>
    <property type="match status" value="1"/>
</dbReference>
<comment type="cofactor">
    <cofactor evidence="7">
        <name>Zn(2+)</name>
        <dbReference type="ChEBI" id="CHEBI:29105"/>
    </cofactor>
    <text evidence="7">Binds 1 zinc ion.</text>
</comment>
<feature type="binding site" evidence="7">
    <location>
        <position position="114"/>
    </location>
    <ligand>
        <name>Zn(2+)</name>
        <dbReference type="ChEBI" id="CHEBI:29105"/>
        <note>catalytic</note>
    </ligand>
</feature>
<dbReference type="Gene3D" id="3.40.390.30">
    <property type="entry name" value="Metalloproteases ('zincins'), catalytic domain"/>
    <property type="match status" value="1"/>
</dbReference>
<feature type="binding site" evidence="7">
    <location>
        <position position="124"/>
    </location>
    <ligand>
        <name>Zn(2+)</name>
        <dbReference type="ChEBI" id="CHEBI:29105"/>
        <note>catalytic</note>
    </ligand>
</feature>
<dbReference type="NCBIfam" id="TIGR00043">
    <property type="entry name" value="rRNA maturation RNase YbeY"/>
    <property type="match status" value="1"/>
</dbReference>
<organism evidence="8 9">
    <name type="scientific">Undibacter mobilis</name>
    <dbReference type="NCBI Taxonomy" id="2292256"/>
    <lineage>
        <taxon>Bacteria</taxon>
        <taxon>Pseudomonadati</taxon>
        <taxon>Pseudomonadota</taxon>
        <taxon>Alphaproteobacteria</taxon>
        <taxon>Hyphomicrobiales</taxon>
        <taxon>Nitrobacteraceae</taxon>
        <taxon>Undibacter</taxon>
    </lineage>
</organism>
<protein>
    <recommendedName>
        <fullName evidence="7">Endoribonuclease YbeY</fullName>
        <ecNumber evidence="7">3.1.-.-</ecNumber>
    </recommendedName>
</protein>
<evidence type="ECO:0000256" key="6">
    <source>
        <dbReference type="ARBA" id="ARBA00022833"/>
    </source>
</evidence>
<comment type="subcellular location">
    <subcellularLocation>
        <location evidence="7">Cytoplasm</location>
    </subcellularLocation>
</comment>
<proteinExistence type="inferred from homology"/>
<reference evidence="9" key="1">
    <citation type="submission" date="2018-08" db="EMBL/GenBank/DDBJ databases">
        <authorList>
            <person name="Kim S.-J."/>
            <person name="Jung G.-Y."/>
        </authorList>
    </citation>
    <scope>NUCLEOTIDE SEQUENCE [LARGE SCALE GENOMIC DNA]</scope>
    <source>
        <strain evidence="9">GY_H</strain>
    </source>
</reference>
<keyword evidence="7" id="KW-0963">Cytoplasm</keyword>
<dbReference type="GO" id="GO:0006364">
    <property type="term" value="P:rRNA processing"/>
    <property type="evidence" value="ECO:0007669"/>
    <property type="project" value="UniProtKB-UniRule"/>
</dbReference>
<keyword evidence="4 7" id="KW-0255">Endonuclease</keyword>
<dbReference type="InterPro" id="IPR002036">
    <property type="entry name" value="YbeY"/>
</dbReference>
<dbReference type="RefSeq" id="WP_115515970.1">
    <property type="nucleotide sequence ID" value="NZ_QRGO01000001.1"/>
</dbReference>
<sequence length="164" mass="17840">MTAVTADIVIESDLWAAEPRAEATVGAAISAAAAHSTRGGEVSILLSDDSAVRDLNRQFRGLDKPTNVLSFPAADTPATQGHLGDIVIAYETLRRECEAEDRLFIHHLAHLTAHGFLHLIGYDHQTDAQADEMEALESRIMTAMNMPDPWQDARSARDLEHGDA</sequence>
<gene>
    <name evidence="7 8" type="primary">ybeY</name>
    <name evidence="8" type="ORF">DXH78_04690</name>
</gene>
<evidence type="ECO:0000256" key="3">
    <source>
        <dbReference type="ARBA" id="ARBA00022723"/>
    </source>
</evidence>
<keyword evidence="9" id="KW-1185">Reference proteome</keyword>
<feature type="binding site" evidence="7">
    <location>
        <position position="118"/>
    </location>
    <ligand>
        <name>Zn(2+)</name>
        <dbReference type="ChEBI" id="CHEBI:29105"/>
        <note>catalytic</note>
    </ligand>
</feature>
<keyword evidence="7" id="KW-0698">rRNA processing</keyword>
<keyword evidence="2 7" id="KW-0540">Nuclease</keyword>
<name>A0A371B8R2_9BRAD</name>
<evidence type="ECO:0000313" key="8">
    <source>
        <dbReference type="EMBL" id="RDV03944.1"/>
    </source>
</evidence>
<dbReference type="PANTHER" id="PTHR46986:SF1">
    <property type="entry name" value="ENDORIBONUCLEASE YBEY, CHLOROPLASTIC"/>
    <property type="match status" value="1"/>
</dbReference>
<evidence type="ECO:0000256" key="1">
    <source>
        <dbReference type="ARBA" id="ARBA00010875"/>
    </source>
</evidence>
<dbReference type="GO" id="GO:0004521">
    <property type="term" value="F:RNA endonuclease activity"/>
    <property type="evidence" value="ECO:0007669"/>
    <property type="project" value="UniProtKB-UniRule"/>
</dbReference>
<keyword evidence="7" id="KW-0690">Ribosome biogenesis</keyword>
<dbReference type="InterPro" id="IPR020549">
    <property type="entry name" value="YbeY_CS"/>
</dbReference>
<dbReference type="Pfam" id="PF02130">
    <property type="entry name" value="YbeY"/>
    <property type="match status" value="1"/>
</dbReference>
<keyword evidence="5 7" id="KW-0378">Hydrolase</keyword>
<evidence type="ECO:0000313" key="9">
    <source>
        <dbReference type="Proteomes" id="UP000263993"/>
    </source>
</evidence>
<dbReference type="AlphaFoldDB" id="A0A371B8R2"/>
<dbReference type="GO" id="GO:0005737">
    <property type="term" value="C:cytoplasm"/>
    <property type="evidence" value="ECO:0007669"/>
    <property type="project" value="UniProtKB-SubCell"/>
</dbReference>
<dbReference type="OrthoDB" id="9807740at2"/>
<dbReference type="GO" id="GO:0004222">
    <property type="term" value="F:metalloendopeptidase activity"/>
    <property type="evidence" value="ECO:0007669"/>
    <property type="project" value="InterPro"/>
</dbReference>
<comment type="function">
    <text evidence="7">Single strand-specific metallo-endoribonuclease involved in late-stage 70S ribosome quality control and in maturation of the 3' terminus of the 16S rRNA.</text>
</comment>
<keyword evidence="6 7" id="KW-0862">Zinc</keyword>
<dbReference type="PANTHER" id="PTHR46986">
    <property type="entry name" value="ENDORIBONUCLEASE YBEY, CHLOROPLASTIC"/>
    <property type="match status" value="1"/>
</dbReference>
<evidence type="ECO:0000256" key="7">
    <source>
        <dbReference type="HAMAP-Rule" id="MF_00009"/>
    </source>
</evidence>
<keyword evidence="3 7" id="KW-0479">Metal-binding</keyword>
<evidence type="ECO:0000256" key="4">
    <source>
        <dbReference type="ARBA" id="ARBA00022759"/>
    </source>
</evidence>
<evidence type="ECO:0000256" key="5">
    <source>
        <dbReference type="ARBA" id="ARBA00022801"/>
    </source>
</evidence>
<dbReference type="PROSITE" id="PS01306">
    <property type="entry name" value="UPF0054"/>
    <property type="match status" value="1"/>
</dbReference>
<dbReference type="SUPFAM" id="SSF55486">
    <property type="entry name" value="Metalloproteases ('zincins'), catalytic domain"/>
    <property type="match status" value="1"/>
</dbReference>
<comment type="similarity">
    <text evidence="1 7">Belongs to the endoribonuclease YbeY family.</text>
</comment>
<evidence type="ECO:0000256" key="2">
    <source>
        <dbReference type="ARBA" id="ARBA00022722"/>
    </source>
</evidence>
<dbReference type="Proteomes" id="UP000263993">
    <property type="component" value="Unassembled WGS sequence"/>
</dbReference>
<comment type="caution">
    <text evidence="8">The sequence shown here is derived from an EMBL/GenBank/DDBJ whole genome shotgun (WGS) entry which is preliminary data.</text>
</comment>
<accession>A0A371B8R2</accession>